<evidence type="ECO:0000313" key="1">
    <source>
        <dbReference type="EMBL" id="MBW7461199.1"/>
    </source>
</evidence>
<protein>
    <submittedName>
        <fullName evidence="1">UDP-glucose 4-epimerase GalE</fullName>
    </submittedName>
</protein>
<dbReference type="SUPFAM" id="SSF51735">
    <property type="entry name" value="NAD(P)-binding Rossmann-fold domains"/>
    <property type="match status" value="1"/>
</dbReference>
<proteinExistence type="predicted"/>
<keyword evidence="2" id="KW-1185">Reference proteome</keyword>
<dbReference type="Proteomes" id="UP001519887">
    <property type="component" value="Unassembled WGS sequence"/>
</dbReference>
<reference evidence="1 2" key="1">
    <citation type="submission" date="2021-07" db="EMBL/GenBank/DDBJ databases">
        <title>Paenibacillus radiodurans sp. nov., isolated from the southeastern edge of Tengger Desert.</title>
        <authorList>
            <person name="Zhang G."/>
        </authorList>
    </citation>
    <scope>NUCLEOTIDE SEQUENCE [LARGE SCALE GENOMIC DNA]</scope>
    <source>
        <strain evidence="1 2">CCM 7311</strain>
    </source>
</reference>
<dbReference type="EMBL" id="JAHZIK010002763">
    <property type="protein sequence ID" value="MBW7461199.1"/>
    <property type="molecule type" value="Genomic_DNA"/>
</dbReference>
<sequence length="61" mass="6661">VTGKEIPAVVEARRAGDPAVLVASSDPARRELGWNPTRNKLEDIIGSAWAWHKANPHGYND</sequence>
<evidence type="ECO:0000313" key="2">
    <source>
        <dbReference type="Proteomes" id="UP001519887"/>
    </source>
</evidence>
<dbReference type="Gene3D" id="3.90.25.10">
    <property type="entry name" value="UDP-galactose 4-epimerase, domain 1"/>
    <property type="match status" value="1"/>
</dbReference>
<dbReference type="InterPro" id="IPR036291">
    <property type="entry name" value="NAD(P)-bd_dom_sf"/>
</dbReference>
<organism evidence="1 2">
    <name type="scientific">Paenibacillus sepulcri</name>
    <dbReference type="NCBI Taxonomy" id="359917"/>
    <lineage>
        <taxon>Bacteria</taxon>
        <taxon>Bacillati</taxon>
        <taxon>Bacillota</taxon>
        <taxon>Bacilli</taxon>
        <taxon>Bacillales</taxon>
        <taxon>Paenibacillaceae</taxon>
        <taxon>Paenibacillus</taxon>
    </lineage>
</organism>
<comment type="caution">
    <text evidence="1">The sequence shown here is derived from an EMBL/GenBank/DDBJ whole genome shotgun (WGS) entry which is preliminary data.</text>
</comment>
<name>A0ABS7CJS0_9BACL</name>
<feature type="non-terminal residue" evidence="1">
    <location>
        <position position="1"/>
    </location>
</feature>
<accession>A0ABS7CJS0</accession>
<gene>
    <name evidence="1" type="ORF">K0U00_44805</name>
</gene>